<dbReference type="Gene3D" id="1.25.40.10">
    <property type="entry name" value="Tetratricopeptide repeat domain"/>
    <property type="match status" value="2"/>
</dbReference>
<sequence length="693" mass="75784">MAMAEAVPPPPTRALPPVPNEASQASTGRPDSSFETRRTSRSSNDSRTQSLRRKPVSGATSSGIPSFNIGEHEDAEISGRESRQSASSLAVSSIGHSRAASRDTPDTSTGGVDPVTKDIPFRQLNISDNSYQARYSSAAEMDIANMADEENDPSRYSPDYTYNQSDERPTYQMPPPRQSSMPREAVYSPGAESSRSSRSDNSGPRNNFNFGFDANPPLQVPRTSLQRPSSAYALGSDLNVQSRHSPHLSVGGGGSVSPTSNGSQASYARQLAPNRRSPDNRPVSYIDLLNLPYNQQIAPAANIGNAQLRGAVGANASLLDSKKTLDMYRANVKKTQDSAVQYEFAVFMVQVAREIMAADPPLDNQDTSATELLREARQILQKLADRSYPFAQYYLADGYASGLFNKDKPDYDRAFPLFVAASKHGHAESGYRAALCYEFGWGCRKDYAKAAQFYRAAASKNHPGAAARLGKACLTGDMGLINKYREGVKWLKRATESADHQYNNAPYELGQLHETGYGDDIFKDEVYAVQLFTQAAELGHAQAALRLGECYEHGQLRCPKDAALSVHYYNCAAQADMPEAMMNLCAWYMVGAEPVLEKDENEAYEWAKRAAEHGLPKAEYACGYFTEMGIGCRRDPLEANVWYVKAADHGDERAKQRLAIIQAAASGQSPHESNGKTSKLKKGGKDDKDCLVM</sequence>
<feature type="compositionally biased region" description="Basic and acidic residues" evidence="2">
    <location>
        <begin position="70"/>
        <end position="83"/>
    </location>
</feature>
<feature type="compositionally biased region" description="Low complexity" evidence="2">
    <location>
        <begin position="84"/>
        <end position="97"/>
    </location>
</feature>
<keyword evidence="1" id="KW-0677">Repeat</keyword>
<feature type="region of interest" description="Disordered" evidence="2">
    <location>
        <begin position="142"/>
        <end position="228"/>
    </location>
</feature>
<dbReference type="InterPro" id="IPR006597">
    <property type="entry name" value="Sel1-like"/>
</dbReference>
<evidence type="ECO:0000256" key="2">
    <source>
        <dbReference type="SAM" id="MobiDB-lite"/>
    </source>
</evidence>
<feature type="region of interest" description="Disordered" evidence="2">
    <location>
        <begin position="1"/>
        <end position="130"/>
    </location>
</feature>
<dbReference type="PANTHER" id="PTHR46430:SF1">
    <property type="entry name" value="CHITIN SYNTHASE REGULATOR SKT5-RELATED"/>
    <property type="match status" value="1"/>
</dbReference>
<feature type="region of interest" description="Disordered" evidence="2">
    <location>
        <begin position="240"/>
        <end position="280"/>
    </location>
</feature>
<dbReference type="InterPro" id="IPR011990">
    <property type="entry name" value="TPR-like_helical_dom_sf"/>
</dbReference>
<evidence type="ECO:0000313" key="3">
    <source>
        <dbReference type="EMBL" id="KAK3208425.1"/>
    </source>
</evidence>
<comment type="caution">
    <text evidence="3">The sequence shown here is derived from an EMBL/GenBank/DDBJ whole genome shotgun (WGS) entry which is preliminary data.</text>
</comment>
<dbReference type="InterPro" id="IPR051726">
    <property type="entry name" value="Chitin_Synth_Reg"/>
</dbReference>
<dbReference type="SUPFAM" id="SSF81901">
    <property type="entry name" value="HCP-like"/>
    <property type="match status" value="1"/>
</dbReference>
<protein>
    <recommendedName>
        <fullName evidence="5">HCP-like protein</fullName>
    </recommendedName>
</protein>
<dbReference type="Pfam" id="PF08238">
    <property type="entry name" value="Sel1"/>
    <property type="match status" value="7"/>
</dbReference>
<feature type="compositionally biased region" description="Polar residues" evidence="2">
    <location>
        <begin position="21"/>
        <end position="30"/>
    </location>
</feature>
<reference evidence="3 4" key="1">
    <citation type="submission" date="2021-02" db="EMBL/GenBank/DDBJ databases">
        <title>Genome assembly of Pseudopithomyces chartarum.</title>
        <authorList>
            <person name="Jauregui R."/>
            <person name="Singh J."/>
            <person name="Voisey C."/>
        </authorList>
    </citation>
    <scope>NUCLEOTIDE SEQUENCE [LARGE SCALE GENOMIC DNA]</scope>
    <source>
        <strain evidence="3 4">AGR01</strain>
    </source>
</reference>
<dbReference type="SMART" id="SM00671">
    <property type="entry name" value="SEL1"/>
    <property type="match status" value="7"/>
</dbReference>
<name>A0AAN6LZW3_9PLEO</name>
<keyword evidence="4" id="KW-1185">Reference proteome</keyword>
<feature type="region of interest" description="Disordered" evidence="2">
    <location>
        <begin position="663"/>
        <end position="693"/>
    </location>
</feature>
<gene>
    <name evidence="3" type="ORF">GRF29_77g694532</name>
</gene>
<dbReference type="EMBL" id="WVTA01000007">
    <property type="protein sequence ID" value="KAK3208425.1"/>
    <property type="molecule type" value="Genomic_DNA"/>
</dbReference>
<dbReference type="Proteomes" id="UP001280581">
    <property type="component" value="Unassembled WGS sequence"/>
</dbReference>
<dbReference type="PANTHER" id="PTHR46430">
    <property type="entry name" value="PROTEIN SKT5-RELATED"/>
    <property type="match status" value="1"/>
</dbReference>
<proteinExistence type="predicted"/>
<evidence type="ECO:0008006" key="5">
    <source>
        <dbReference type="Google" id="ProtNLM"/>
    </source>
</evidence>
<dbReference type="AlphaFoldDB" id="A0AAN6LZW3"/>
<feature type="compositionally biased region" description="Pro residues" evidence="2">
    <location>
        <begin position="7"/>
        <end position="19"/>
    </location>
</feature>
<evidence type="ECO:0000313" key="4">
    <source>
        <dbReference type="Proteomes" id="UP001280581"/>
    </source>
</evidence>
<feature type="compositionally biased region" description="Low complexity" evidence="2">
    <location>
        <begin position="193"/>
        <end position="207"/>
    </location>
</feature>
<organism evidence="3 4">
    <name type="scientific">Pseudopithomyces chartarum</name>
    <dbReference type="NCBI Taxonomy" id="1892770"/>
    <lineage>
        <taxon>Eukaryota</taxon>
        <taxon>Fungi</taxon>
        <taxon>Dikarya</taxon>
        <taxon>Ascomycota</taxon>
        <taxon>Pezizomycotina</taxon>
        <taxon>Dothideomycetes</taxon>
        <taxon>Pleosporomycetidae</taxon>
        <taxon>Pleosporales</taxon>
        <taxon>Massarineae</taxon>
        <taxon>Didymosphaeriaceae</taxon>
        <taxon>Pseudopithomyces</taxon>
    </lineage>
</organism>
<evidence type="ECO:0000256" key="1">
    <source>
        <dbReference type="ARBA" id="ARBA00022737"/>
    </source>
</evidence>
<feature type="compositionally biased region" description="Basic and acidic residues" evidence="2">
    <location>
        <begin position="683"/>
        <end position="693"/>
    </location>
</feature>
<accession>A0AAN6LZW3</accession>